<evidence type="ECO:0000313" key="2">
    <source>
        <dbReference type="Proteomes" id="UP000256805"/>
    </source>
</evidence>
<dbReference type="AlphaFoldDB" id="A0A375J3S0"/>
<reference evidence="1 2" key="1">
    <citation type="submission" date="2018-01" db="EMBL/GenBank/DDBJ databases">
        <authorList>
            <person name="Gaut B.S."/>
            <person name="Morton B.R."/>
            <person name="Clegg M.T."/>
            <person name="Duvall M.R."/>
        </authorList>
    </citation>
    <scope>NUCLEOTIDE SEQUENCE [LARGE SCALE GENOMIC DNA]</scope>
    <source>
        <strain evidence="1">Cupriavidus taiwanensis cmp 52</strain>
    </source>
</reference>
<dbReference type="EMBL" id="OVTA01000035">
    <property type="protein sequence ID" value="SPR99838.1"/>
    <property type="molecule type" value="Genomic_DNA"/>
</dbReference>
<organism evidence="1 2">
    <name type="scientific">Cupriavidus taiwanensis</name>
    <dbReference type="NCBI Taxonomy" id="164546"/>
    <lineage>
        <taxon>Bacteria</taxon>
        <taxon>Pseudomonadati</taxon>
        <taxon>Pseudomonadota</taxon>
        <taxon>Betaproteobacteria</taxon>
        <taxon>Burkholderiales</taxon>
        <taxon>Burkholderiaceae</taxon>
        <taxon>Cupriavidus</taxon>
    </lineage>
</organism>
<gene>
    <name evidence="1" type="ORF">CBM2634_B120048</name>
</gene>
<name>A0A375J3S0_9BURK</name>
<dbReference type="Proteomes" id="UP000256805">
    <property type="component" value="Unassembled WGS sequence"/>
</dbReference>
<sequence length="73" mass="8168">MLSCLTGLAATLAVKAGARVTQHIQYFLHLYSMRSQSLWTSPVSGLSFDEASRRIRKSKAKLTEFAIYDTTGW</sequence>
<evidence type="ECO:0000313" key="1">
    <source>
        <dbReference type="EMBL" id="SPR99838.1"/>
    </source>
</evidence>
<proteinExistence type="predicted"/>
<accession>A0A375J3S0</accession>
<protein>
    <submittedName>
        <fullName evidence="1">Uncharacterized protein</fullName>
    </submittedName>
</protein>